<organism evidence="2 3">
    <name type="scientific">Halocynthiibacter styelae</name>
    <dbReference type="NCBI Taxonomy" id="2761955"/>
    <lineage>
        <taxon>Bacteria</taxon>
        <taxon>Pseudomonadati</taxon>
        <taxon>Pseudomonadota</taxon>
        <taxon>Alphaproteobacteria</taxon>
        <taxon>Rhodobacterales</taxon>
        <taxon>Paracoccaceae</taxon>
        <taxon>Halocynthiibacter</taxon>
    </lineage>
</organism>
<dbReference type="AlphaFoldDB" id="A0A8J7LQE7"/>
<dbReference type="InterPro" id="IPR036852">
    <property type="entry name" value="Peptidase_S8/S53_dom_sf"/>
</dbReference>
<keyword evidence="3" id="KW-1185">Reference proteome</keyword>
<dbReference type="RefSeq" id="WP_228849748.1">
    <property type="nucleotide sequence ID" value="NZ_JADCKQ010000013.1"/>
</dbReference>
<evidence type="ECO:0000313" key="2">
    <source>
        <dbReference type="EMBL" id="MBI1495026.1"/>
    </source>
</evidence>
<dbReference type="Gene3D" id="3.40.50.200">
    <property type="entry name" value="Peptidase S8/S53 domain"/>
    <property type="match status" value="1"/>
</dbReference>
<dbReference type="Gene3D" id="2.60.120.1290">
    <property type="match status" value="1"/>
</dbReference>
<evidence type="ECO:0008006" key="4">
    <source>
        <dbReference type="Google" id="ProtNLM"/>
    </source>
</evidence>
<accession>A0A8J7LQE7</accession>
<dbReference type="EMBL" id="JADCKQ010000013">
    <property type="protein sequence ID" value="MBI1495026.1"/>
    <property type="molecule type" value="Genomic_DNA"/>
</dbReference>
<proteinExistence type="predicted"/>
<dbReference type="Proteomes" id="UP000640583">
    <property type="component" value="Unassembled WGS sequence"/>
</dbReference>
<sequence length="666" mass="72457">MSVLSDHGPTEGPYERWVFSETHGRPWAFPSIAAGGTGIHSALMEAGGNPADLNYADLRIPPLWKPGGVQPEITPFAFRDAVTPATPGAGLRYRLNFPVPVETWTADYQVADDPEDWVAPAVQPRAIVAVIDDAIPFANRAFLGSDGKTRISHCWLQAGVAKARAPVPFGREYTNGTIDQLRLDNPSDENHLYQDAGAVAPDMVELGGHLKRHGTHGSHILGLAAGNTSLFTGDTQGDDIQIIAVQMPNTIAWDTSGFGKEMYMLSALHYVFERARRIADHFGVDELPLIVNFSYGWGAGRHDGQSPMEIAIEDLLAKRQALQSKTAIVMPMGNGFADKMHARISEAGFGGKKYNIGWQVQPDDNTSSYLELWFPEGFDPAKYRLILKPPPGYRLDQKAVLRIRGSDPVQFTDIHMDGQIVGQMSADHSRGNRWRFMLALIPSTYCANQSRRAPAGRWTVKLRRKGHAPEIPQGDDLLIWVQRDDDPAMLQSRGRQSYLVKPRKTGSETTQPPYQKYKDEIPGISGFGSVNAVASSSHTTRVSGYVQHNKRPADYAGSGRLHVQENQDPAPVGAQTLIVACSDQSPSRPGIPSTGVLSGSRTRLVGTSAAAPAVARLMVLNAAAGRDLTDGLDGMAALHSSEKDNGNTQTQHKARMGDFTAPPVTR</sequence>
<feature type="region of interest" description="Disordered" evidence="1">
    <location>
        <begin position="640"/>
        <end position="666"/>
    </location>
</feature>
<evidence type="ECO:0000256" key="1">
    <source>
        <dbReference type="SAM" id="MobiDB-lite"/>
    </source>
</evidence>
<dbReference type="SUPFAM" id="SSF52743">
    <property type="entry name" value="Subtilisin-like"/>
    <property type="match status" value="1"/>
</dbReference>
<dbReference type="GO" id="GO:0006508">
    <property type="term" value="P:proteolysis"/>
    <property type="evidence" value="ECO:0007669"/>
    <property type="project" value="InterPro"/>
</dbReference>
<name>A0A8J7LQE7_9RHOB</name>
<comment type="caution">
    <text evidence="2">The sequence shown here is derived from an EMBL/GenBank/DDBJ whole genome shotgun (WGS) entry which is preliminary data.</text>
</comment>
<evidence type="ECO:0000313" key="3">
    <source>
        <dbReference type="Proteomes" id="UP000640583"/>
    </source>
</evidence>
<reference evidence="2" key="1">
    <citation type="submission" date="2020-10" db="EMBL/GenBank/DDBJ databases">
        <title>Paenihalocynthiibacter styelae gen. nov., sp. nov., isolated from stalked sea squirt Styela clava.</title>
        <authorList>
            <person name="Kim Y.-O."/>
            <person name="Yoon J.-H."/>
        </authorList>
    </citation>
    <scope>NUCLEOTIDE SEQUENCE</scope>
    <source>
        <strain evidence="2">MYP1-1</strain>
    </source>
</reference>
<dbReference type="GO" id="GO:0004252">
    <property type="term" value="F:serine-type endopeptidase activity"/>
    <property type="evidence" value="ECO:0007669"/>
    <property type="project" value="InterPro"/>
</dbReference>
<protein>
    <recommendedName>
        <fullName evidence="4">Peptidase S8/S53 domain-containing protein</fullName>
    </recommendedName>
</protein>
<gene>
    <name evidence="2" type="ORF">H1D41_15385</name>
</gene>